<dbReference type="EMBL" id="JARJCW010000047">
    <property type="protein sequence ID" value="KAJ7204360.1"/>
    <property type="molecule type" value="Genomic_DNA"/>
</dbReference>
<feature type="compositionally biased region" description="Polar residues" evidence="1">
    <location>
        <begin position="182"/>
        <end position="202"/>
    </location>
</feature>
<evidence type="ECO:0000313" key="2">
    <source>
        <dbReference type="EMBL" id="KAJ7204360.1"/>
    </source>
</evidence>
<feature type="compositionally biased region" description="Gly residues" evidence="1">
    <location>
        <begin position="67"/>
        <end position="76"/>
    </location>
</feature>
<comment type="caution">
    <text evidence="2">The sequence shown here is derived from an EMBL/GenBank/DDBJ whole genome shotgun (WGS) entry which is preliminary data.</text>
</comment>
<reference evidence="2" key="1">
    <citation type="submission" date="2023-03" db="EMBL/GenBank/DDBJ databases">
        <title>Massive genome expansion in bonnet fungi (Mycena s.s.) driven by repeated elements and novel gene families across ecological guilds.</title>
        <authorList>
            <consortium name="Lawrence Berkeley National Laboratory"/>
            <person name="Harder C.B."/>
            <person name="Miyauchi S."/>
            <person name="Viragh M."/>
            <person name="Kuo A."/>
            <person name="Thoen E."/>
            <person name="Andreopoulos B."/>
            <person name="Lu D."/>
            <person name="Skrede I."/>
            <person name="Drula E."/>
            <person name="Henrissat B."/>
            <person name="Morin E."/>
            <person name="Kohler A."/>
            <person name="Barry K."/>
            <person name="LaButti K."/>
            <person name="Morin E."/>
            <person name="Salamov A."/>
            <person name="Lipzen A."/>
            <person name="Mereny Z."/>
            <person name="Hegedus B."/>
            <person name="Baldrian P."/>
            <person name="Stursova M."/>
            <person name="Weitz H."/>
            <person name="Taylor A."/>
            <person name="Grigoriev I.V."/>
            <person name="Nagy L.G."/>
            <person name="Martin F."/>
            <person name="Kauserud H."/>
        </authorList>
    </citation>
    <scope>NUCLEOTIDE SEQUENCE</scope>
    <source>
        <strain evidence="2">9144</strain>
    </source>
</reference>
<feature type="region of interest" description="Disordered" evidence="1">
    <location>
        <begin position="172"/>
        <end position="205"/>
    </location>
</feature>
<name>A0AAD6V962_9AGAR</name>
<feature type="region of interest" description="Disordered" evidence="1">
    <location>
        <begin position="1"/>
        <end position="45"/>
    </location>
</feature>
<feature type="region of interest" description="Disordered" evidence="1">
    <location>
        <begin position="230"/>
        <end position="315"/>
    </location>
</feature>
<sequence>MHSVGAHVADVLATSKAHGGRGSDGDAGRGRVFRATQTPRGGGGRTAVGAWTWASVPCDANAARGQGPDGSGGRGHAGVRGRGRGHRARTGVPCDADAARGRGSDGGWGVDTGTCSVRCKHHARGGGQRRWGGRRRGCLRARAWPLGTDGRSVRPRHRAGVGVSAACDMTKETRGQGARTWRLSTGSSTTQRRNAPSRNTEGQRIPCEGCRHRASQAATALSIDNEAPCKTAGAVQRQGRGVAKGGGDMQPAGAVCRAHRQRAEGGERRARRHRDLEAISKHRHGTGATHLVRTRKGEPAVTADQLGQRTTMDSHLLHPTAALGHMLE</sequence>
<dbReference type="Proteomes" id="UP001219525">
    <property type="component" value="Unassembled WGS sequence"/>
</dbReference>
<gene>
    <name evidence="2" type="ORF">GGX14DRAFT_398211</name>
</gene>
<feature type="compositionally biased region" description="Basic residues" evidence="1">
    <location>
        <begin position="77"/>
        <end position="89"/>
    </location>
</feature>
<evidence type="ECO:0000256" key="1">
    <source>
        <dbReference type="SAM" id="MobiDB-lite"/>
    </source>
</evidence>
<organism evidence="2 3">
    <name type="scientific">Mycena pura</name>
    <dbReference type="NCBI Taxonomy" id="153505"/>
    <lineage>
        <taxon>Eukaryota</taxon>
        <taxon>Fungi</taxon>
        <taxon>Dikarya</taxon>
        <taxon>Basidiomycota</taxon>
        <taxon>Agaricomycotina</taxon>
        <taxon>Agaricomycetes</taxon>
        <taxon>Agaricomycetidae</taxon>
        <taxon>Agaricales</taxon>
        <taxon>Marasmiineae</taxon>
        <taxon>Mycenaceae</taxon>
        <taxon>Mycena</taxon>
    </lineage>
</organism>
<proteinExistence type="predicted"/>
<feature type="compositionally biased region" description="Basic and acidic residues" evidence="1">
    <location>
        <begin position="261"/>
        <end position="280"/>
    </location>
</feature>
<dbReference type="AlphaFoldDB" id="A0AAD6V962"/>
<accession>A0AAD6V962</accession>
<evidence type="ECO:0000313" key="3">
    <source>
        <dbReference type="Proteomes" id="UP001219525"/>
    </source>
</evidence>
<keyword evidence="3" id="KW-1185">Reference proteome</keyword>
<protein>
    <submittedName>
        <fullName evidence="2">Uncharacterized protein</fullName>
    </submittedName>
</protein>
<feature type="region of interest" description="Disordered" evidence="1">
    <location>
        <begin position="61"/>
        <end position="106"/>
    </location>
</feature>